<reference evidence="2" key="1">
    <citation type="submission" date="2021-01" db="EMBL/GenBank/DDBJ databases">
        <title>Caligus Genome Assembly.</title>
        <authorList>
            <person name="Gallardo-Escarate C."/>
        </authorList>
    </citation>
    <scope>NUCLEOTIDE SEQUENCE [LARGE SCALE GENOMIC DNA]</scope>
</reference>
<protein>
    <submittedName>
        <fullName evidence="1">Uncharacterized protein</fullName>
    </submittedName>
</protein>
<proteinExistence type="predicted"/>
<accession>A0A7T8GPT3</accession>
<evidence type="ECO:0000313" key="1">
    <source>
        <dbReference type="EMBL" id="QQP35654.1"/>
    </source>
</evidence>
<sequence length="69" mass="8112">MTTPHLYPHSMLHTPNLQSPSNDAYKRFLNWKVYRIYFPEPRSANKGFETPKSSTVSSIIVLFRRRSTL</sequence>
<dbReference type="AlphaFoldDB" id="A0A7T8GPT3"/>
<gene>
    <name evidence="1" type="ORF">FKW44_023938</name>
</gene>
<name>A0A7T8GPT3_CALRO</name>
<organism evidence="1 2">
    <name type="scientific">Caligus rogercresseyi</name>
    <name type="common">Sea louse</name>
    <dbReference type="NCBI Taxonomy" id="217165"/>
    <lineage>
        <taxon>Eukaryota</taxon>
        <taxon>Metazoa</taxon>
        <taxon>Ecdysozoa</taxon>
        <taxon>Arthropoda</taxon>
        <taxon>Crustacea</taxon>
        <taxon>Multicrustacea</taxon>
        <taxon>Hexanauplia</taxon>
        <taxon>Copepoda</taxon>
        <taxon>Siphonostomatoida</taxon>
        <taxon>Caligidae</taxon>
        <taxon>Caligus</taxon>
    </lineage>
</organism>
<keyword evidence="2" id="KW-1185">Reference proteome</keyword>
<evidence type="ECO:0000313" key="2">
    <source>
        <dbReference type="Proteomes" id="UP000595437"/>
    </source>
</evidence>
<dbReference type="Proteomes" id="UP000595437">
    <property type="component" value="Chromosome 18"/>
</dbReference>
<dbReference type="EMBL" id="CP045907">
    <property type="protein sequence ID" value="QQP35654.1"/>
    <property type="molecule type" value="Genomic_DNA"/>
</dbReference>